<name>A0A8D8C9S9_CULPI</name>
<reference evidence="1" key="1">
    <citation type="submission" date="2021-05" db="EMBL/GenBank/DDBJ databases">
        <authorList>
            <person name="Alioto T."/>
            <person name="Alioto T."/>
            <person name="Gomez Garrido J."/>
        </authorList>
    </citation>
    <scope>NUCLEOTIDE SEQUENCE</scope>
</reference>
<evidence type="ECO:0000313" key="1">
    <source>
        <dbReference type="EMBL" id="CAG6490148.1"/>
    </source>
</evidence>
<organism evidence="1">
    <name type="scientific">Culex pipiens</name>
    <name type="common">House mosquito</name>
    <dbReference type="NCBI Taxonomy" id="7175"/>
    <lineage>
        <taxon>Eukaryota</taxon>
        <taxon>Metazoa</taxon>
        <taxon>Ecdysozoa</taxon>
        <taxon>Arthropoda</taxon>
        <taxon>Hexapoda</taxon>
        <taxon>Insecta</taxon>
        <taxon>Pterygota</taxon>
        <taxon>Neoptera</taxon>
        <taxon>Endopterygota</taxon>
        <taxon>Diptera</taxon>
        <taxon>Nematocera</taxon>
        <taxon>Culicoidea</taxon>
        <taxon>Culicidae</taxon>
        <taxon>Culicinae</taxon>
        <taxon>Culicini</taxon>
        <taxon>Culex</taxon>
        <taxon>Culex</taxon>
    </lineage>
</organism>
<protein>
    <submittedName>
        <fullName evidence="1">(northern house mosquito) hypothetical protein</fullName>
    </submittedName>
</protein>
<dbReference type="EMBL" id="HBUE01114256">
    <property type="protein sequence ID" value="CAG6490143.1"/>
    <property type="molecule type" value="Transcribed_RNA"/>
</dbReference>
<sequence length="102" mass="12652">MYVTLGPHLKLNRRLYRITRYYVRWYLRNWGKLIRWRSNRNPWHIVAGMKVELWVTVDVWTSVWGWCRRFRISELVRVLLHGLGRFQYSRILLGSHDLLLQR</sequence>
<dbReference type="AlphaFoldDB" id="A0A8D8C9S9"/>
<accession>A0A8D8C9S9</accession>
<dbReference type="EMBL" id="HBUE01114258">
    <property type="protein sequence ID" value="CAG6490148.1"/>
    <property type="molecule type" value="Transcribed_RNA"/>
</dbReference>
<proteinExistence type="predicted"/>